<dbReference type="Proteomes" id="UP000294901">
    <property type="component" value="Unassembled WGS sequence"/>
</dbReference>
<dbReference type="PRINTS" id="PR00996">
    <property type="entry name" value="CHERMTFRASE"/>
</dbReference>
<dbReference type="Gene3D" id="1.10.155.10">
    <property type="entry name" value="Chemotaxis receptor methyltransferase CheR, N-terminal domain"/>
    <property type="match status" value="1"/>
</dbReference>
<feature type="domain" description="CheR-type methyltransferase" evidence="6">
    <location>
        <begin position="10"/>
        <end position="275"/>
    </location>
</feature>
<dbReference type="InterPro" id="IPR022642">
    <property type="entry name" value="CheR_C"/>
</dbReference>
<dbReference type="Pfam" id="PF01739">
    <property type="entry name" value="CheR"/>
    <property type="match status" value="1"/>
</dbReference>
<dbReference type="SMART" id="SM00138">
    <property type="entry name" value="MeTrc"/>
    <property type="match status" value="1"/>
</dbReference>
<dbReference type="AlphaFoldDB" id="A0A4R6JPS2"/>
<dbReference type="InterPro" id="IPR050903">
    <property type="entry name" value="Bact_Chemotaxis_MeTrfase"/>
</dbReference>
<evidence type="ECO:0000256" key="4">
    <source>
        <dbReference type="ARBA" id="ARBA00022679"/>
    </source>
</evidence>
<dbReference type="InterPro" id="IPR036804">
    <property type="entry name" value="CheR_N_sf"/>
</dbReference>
<evidence type="ECO:0000256" key="1">
    <source>
        <dbReference type="ARBA" id="ARBA00001541"/>
    </source>
</evidence>
<dbReference type="GO" id="GO:0008983">
    <property type="term" value="F:protein-glutamate O-methyltransferase activity"/>
    <property type="evidence" value="ECO:0007669"/>
    <property type="project" value="UniProtKB-EC"/>
</dbReference>
<dbReference type="InterPro" id="IPR000780">
    <property type="entry name" value="CheR_MeTrfase"/>
</dbReference>
<dbReference type="Pfam" id="PF03705">
    <property type="entry name" value="CheR_N"/>
    <property type="match status" value="1"/>
</dbReference>
<dbReference type="RefSeq" id="WP_239080627.1">
    <property type="nucleotide sequence ID" value="NZ_BOMD01000102.1"/>
</dbReference>
<dbReference type="PANTHER" id="PTHR24422:SF26">
    <property type="entry name" value="CHEMOTAXIS PROTEIN METHYLTRANSFERASE"/>
    <property type="match status" value="1"/>
</dbReference>
<dbReference type="SUPFAM" id="SSF53335">
    <property type="entry name" value="S-adenosyl-L-methionine-dependent methyltransferases"/>
    <property type="match status" value="1"/>
</dbReference>
<name>A0A4R6JPS2_9ACTN</name>
<keyword evidence="3 7" id="KW-0489">Methyltransferase</keyword>
<dbReference type="InterPro" id="IPR022641">
    <property type="entry name" value="CheR_N"/>
</dbReference>
<evidence type="ECO:0000313" key="8">
    <source>
        <dbReference type="Proteomes" id="UP000294901"/>
    </source>
</evidence>
<proteinExistence type="predicted"/>
<dbReference type="PANTHER" id="PTHR24422">
    <property type="entry name" value="CHEMOTAXIS PROTEIN METHYLTRANSFERASE"/>
    <property type="match status" value="1"/>
</dbReference>
<evidence type="ECO:0000256" key="2">
    <source>
        <dbReference type="ARBA" id="ARBA00012534"/>
    </source>
</evidence>
<gene>
    <name evidence="7" type="ORF">C8E87_0183</name>
</gene>
<accession>A0A4R6JPS2</accession>
<dbReference type="PROSITE" id="PS50123">
    <property type="entry name" value="CHER"/>
    <property type="match status" value="1"/>
</dbReference>
<dbReference type="EC" id="2.1.1.80" evidence="2"/>
<dbReference type="Gene3D" id="3.40.50.150">
    <property type="entry name" value="Vaccinia Virus protein VP39"/>
    <property type="match status" value="1"/>
</dbReference>
<organism evidence="7 8">
    <name type="scientific">Paractinoplanes brasiliensis</name>
    <dbReference type="NCBI Taxonomy" id="52695"/>
    <lineage>
        <taxon>Bacteria</taxon>
        <taxon>Bacillati</taxon>
        <taxon>Actinomycetota</taxon>
        <taxon>Actinomycetes</taxon>
        <taxon>Micromonosporales</taxon>
        <taxon>Micromonosporaceae</taxon>
        <taxon>Paractinoplanes</taxon>
    </lineage>
</organism>
<keyword evidence="4 7" id="KW-0808">Transferase</keyword>
<dbReference type="InterPro" id="IPR029063">
    <property type="entry name" value="SAM-dependent_MTases_sf"/>
</dbReference>
<evidence type="ECO:0000256" key="5">
    <source>
        <dbReference type="ARBA" id="ARBA00022691"/>
    </source>
</evidence>
<keyword evidence="5" id="KW-0949">S-adenosyl-L-methionine</keyword>
<dbReference type="GO" id="GO:0032259">
    <property type="term" value="P:methylation"/>
    <property type="evidence" value="ECO:0007669"/>
    <property type="project" value="UniProtKB-KW"/>
</dbReference>
<comment type="catalytic activity">
    <reaction evidence="1">
        <text>L-glutamyl-[protein] + S-adenosyl-L-methionine = [protein]-L-glutamate 5-O-methyl ester + S-adenosyl-L-homocysteine</text>
        <dbReference type="Rhea" id="RHEA:24452"/>
        <dbReference type="Rhea" id="RHEA-COMP:10208"/>
        <dbReference type="Rhea" id="RHEA-COMP:10311"/>
        <dbReference type="ChEBI" id="CHEBI:29973"/>
        <dbReference type="ChEBI" id="CHEBI:57856"/>
        <dbReference type="ChEBI" id="CHEBI:59789"/>
        <dbReference type="ChEBI" id="CHEBI:82795"/>
        <dbReference type="EC" id="2.1.1.80"/>
    </reaction>
</comment>
<dbReference type="EMBL" id="SNWR01000001">
    <property type="protein sequence ID" value="TDO36605.1"/>
    <property type="molecule type" value="Genomic_DNA"/>
</dbReference>
<dbReference type="SUPFAM" id="SSF47757">
    <property type="entry name" value="Chemotaxis receptor methyltransferase CheR, N-terminal domain"/>
    <property type="match status" value="1"/>
</dbReference>
<evidence type="ECO:0000256" key="3">
    <source>
        <dbReference type="ARBA" id="ARBA00022603"/>
    </source>
</evidence>
<reference evidence="7 8" key="1">
    <citation type="submission" date="2019-03" db="EMBL/GenBank/DDBJ databases">
        <title>Sequencing the genomes of 1000 actinobacteria strains.</title>
        <authorList>
            <person name="Klenk H.-P."/>
        </authorList>
    </citation>
    <scope>NUCLEOTIDE SEQUENCE [LARGE SCALE GENOMIC DNA]</scope>
    <source>
        <strain evidence="7 8">DSM 43805</strain>
    </source>
</reference>
<keyword evidence="8" id="KW-1185">Reference proteome</keyword>
<sequence length="278" mass="32106">MTAPNHHPRTISHGDFRYITGVLHEQTGIWLAPGKETLVSGRLDKRIRALGLSDYSDYVRLLRDRRDEAELHHLINLLTTNETFFFREAQHFDYLRREVLPARRTGRPFRLWSAASSTGEEAYTAAMVLADTLPAGTWEIVGTDISTRVVERARKGLYPIEAAERIPRPMLRRFCLKGREEYEGLMTVTAELRSGVQFHRRNLIEDFRQLGRFDVIMLRNVMIYFNLETKRSLIPRLQEMLVPGGHLIIGSSESLNSIPSQLRMVEPSIYRWEGDARA</sequence>
<dbReference type="InterPro" id="IPR026024">
    <property type="entry name" value="Chemotaxis_MeTrfase_CheR"/>
</dbReference>
<dbReference type="PIRSF" id="PIRSF000410">
    <property type="entry name" value="CheR"/>
    <property type="match status" value="1"/>
</dbReference>
<protein>
    <recommendedName>
        <fullName evidence="2">protein-glutamate O-methyltransferase</fullName>
        <ecNumber evidence="2">2.1.1.80</ecNumber>
    </recommendedName>
</protein>
<evidence type="ECO:0000313" key="7">
    <source>
        <dbReference type="EMBL" id="TDO36605.1"/>
    </source>
</evidence>
<comment type="caution">
    <text evidence="7">The sequence shown here is derived from an EMBL/GenBank/DDBJ whole genome shotgun (WGS) entry which is preliminary data.</text>
</comment>
<evidence type="ECO:0000259" key="6">
    <source>
        <dbReference type="PROSITE" id="PS50123"/>
    </source>
</evidence>